<name>A0A1X0SE97_RHIZD</name>
<feature type="region of interest" description="Disordered" evidence="1">
    <location>
        <begin position="111"/>
        <end position="141"/>
    </location>
</feature>
<sequence length="156" mass="17485">MSTFIFAPSWADYSNRPKNIDEFPTLIQNNSKQSYQQNNTWSSSYLLQKIQRPEDIEDIKQDELKEDKKTELERLKALVPKRINHSKSNVIANRPMKTRLYASLACTSNNINNSQNKSSNSSCSSSSSNSSTSSSSSSSSSSIVVVKAITMVEHLK</sequence>
<protein>
    <submittedName>
        <fullName evidence="2">Uncharacterized protein</fullName>
    </submittedName>
</protein>
<accession>A0A1X0SE97</accession>
<dbReference type="VEuPathDB" id="FungiDB:BCV72DRAFT_334082"/>
<organism evidence="2 3">
    <name type="scientific">Rhizopus microsporus</name>
    <dbReference type="NCBI Taxonomy" id="58291"/>
    <lineage>
        <taxon>Eukaryota</taxon>
        <taxon>Fungi</taxon>
        <taxon>Fungi incertae sedis</taxon>
        <taxon>Mucoromycota</taxon>
        <taxon>Mucoromycotina</taxon>
        <taxon>Mucoromycetes</taxon>
        <taxon>Mucorales</taxon>
        <taxon>Mucorineae</taxon>
        <taxon>Rhizopodaceae</taxon>
        <taxon>Rhizopus</taxon>
    </lineage>
</organism>
<dbReference type="EMBL" id="KV921265">
    <property type="protein sequence ID" value="ORE22626.1"/>
    <property type="molecule type" value="Genomic_DNA"/>
</dbReference>
<gene>
    <name evidence="2" type="ORF">BCV71DRAFT_120031</name>
</gene>
<evidence type="ECO:0000256" key="1">
    <source>
        <dbReference type="SAM" id="MobiDB-lite"/>
    </source>
</evidence>
<dbReference type="AlphaFoldDB" id="A0A1X0SE97"/>
<evidence type="ECO:0000313" key="2">
    <source>
        <dbReference type="EMBL" id="ORE22626.1"/>
    </source>
</evidence>
<reference evidence="2 3" key="1">
    <citation type="journal article" date="2016" name="Proc. Natl. Acad. Sci. U.S.A.">
        <title>Lipid metabolic changes in an early divergent fungus govern the establishment of a mutualistic symbiosis with endobacteria.</title>
        <authorList>
            <person name="Lastovetsky O.A."/>
            <person name="Gaspar M.L."/>
            <person name="Mondo S.J."/>
            <person name="LaButti K.M."/>
            <person name="Sandor L."/>
            <person name="Grigoriev I.V."/>
            <person name="Henry S.A."/>
            <person name="Pawlowska T.E."/>
        </authorList>
    </citation>
    <scope>NUCLEOTIDE SEQUENCE [LARGE SCALE GENOMIC DNA]</scope>
    <source>
        <strain evidence="2 3">ATCC 11559</strain>
    </source>
</reference>
<evidence type="ECO:0000313" key="3">
    <source>
        <dbReference type="Proteomes" id="UP000242381"/>
    </source>
</evidence>
<dbReference type="Proteomes" id="UP000242381">
    <property type="component" value="Unassembled WGS sequence"/>
</dbReference>
<proteinExistence type="predicted"/>